<reference evidence="2 3" key="1">
    <citation type="submission" date="2018-01" db="EMBL/GenBank/DDBJ databases">
        <authorList>
            <person name="Grinwald M.F."/>
            <person name="Tasoff P."/>
            <person name="Simpson K.F."/>
            <person name="Vasser A."/>
            <person name="Shaffer C.D."/>
            <person name="Weston-Hafer K.A."/>
            <person name="Russell D.A."/>
            <person name="Pope W.H."/>
            <person name="Jacobs-Sera D."/>
            <person name="Hendrix R.W."/>
            <person name="Hatfull G.F."/>
        </authorList>
    </citation>
    <scope>NUCLEOTIDE SEQUENCE [LARGE SCALE GENOMIC DNA]</scope>
</reference>
<evidence type="ECO:0000313" key="3">
    <source>
        <dbReference type="Proteomes" id="UP000241925"/>
    </source>
</evidence>
<gene>
    <name evidence="2" type="ORF">SEA_BILLNYE_109</name>
</gene>
<proteinExistence type="predicted"/>
<dbReference type="EMBL" id="MG757153">
    <property type="protein sequence ID" value="AVD99297.1"/>
    <property type="molecule type" value="Genomic_DNA"/>
</dbReference>
<organism evidence="2 3">
    <name type="scientific">Streptomyces phage BillNye</name>
    <dbReference type="NCBI Taxonomy" id="2079426"/>
    <lineage>
        <taxon>Viruses</taxon>
        <taxon>Duplodnaviria</taxon>
        <taxon>Heunggongvirae</taxon>
        <taxon>Uroviricota</taxon>
        <taxon>Caudoviricetes</taxon>
        <taxon>Stanwilliamsviridae</taxon>
        <taxon>Loccivirinae</taxon>
        <taxon>Wilnyevirus</taxon>
        <taxon>Wilnyevirus billnye</taxon>
    </lineage>
</organism>
<name>A0A2L1IVV8_9CAUD</name>
<keyword evidence="3" id="KW-1185">Reference proteome</keyword>
<dbReference type="Proteomes" id="UP000241925">
    <property type="component" value="Segment"/>
</dbReference>
<protein>
    <submittedName>
        <fullName evidence="2">Uncharacterized protein</fullName>
    </submittedName>
</protein>
<accession>A0A2L1IVV8</accession>
<evidence type="ECO:0000256" key="1">
    <source>
        <dbReference type="SAM" id="MobiDB-lite"/>
    </source>
</evidence>
<sequence length="81" mass="9289">MQAAADGVDIPKPRRRRSKPEEHPVDVSVQTRRKSSKVADKLFKDVHEEVYDTAMNLAGQNWRRLEVIDSTTVVVHNNEVH</sequence>
<evidence type="ECO:0000313" key="2">
    <source>
        <dbReference type="EMBL" id="AVD99297.1"/>
    </source>
</evidence>
<feature type="region of interest" description="Disordered" evidence="1">
    <location>
        <begin position="1"/>
        <end position="33"/>
    </location>
</feature>